<dbReference type="Proteomes" id="UP000245252">
    <property type="component" value="Unassembled WGS sequence"/>
</dbReference>
<organism evidence="1 2">
    <name type="scientific">Metarhizobium album</name>
    <dbReference type="NCBI Taxonomy" id="2182425"/>
    <lineage>
        <taxon>Bacteria</taxon>
        <taxon>Pseudomonadati</taxon>
        <taxon>Pseudomonadota</taxon>
        <taxon>Alphaproteobacteria</taxon>
        <taxon>Hyphomicrobiales</taxon>
        <taxon>Rhizobiaceae</taxon>
        <taxon>Metarhizobium</taxon>
    </lineage>
</organism>
<comment type="caution">
    <text evidence="1">The sequence shown here is derived from an EMBL/GenBank/DDBJ whole genome shotgun (WGS) entry which is preliminary data.</text>
</comment>
<reference evidence="1 2" key="1">
    <citation type="submission" date="2018-05" db="EMBL/GenBank/DDBJ databases">
        <title>The draft genome of strain NS-104.</title>
        <authorList>
            <person name="Hang P."/>
            <person name="Jiang J."/>
        </authorList>
    </citation>
    <scope>NUCLEOTIDE SEQUENCE [LARGE SCALE GENOMIC DNA]</scope>
    <source>
        <strain evidence="1 2">NS-104</strain>
    </source>
</reference>
<protein>
    <submittedName>
        <fullName evidence="1">Uncharacterized protein</fullName>
    </submittedName>
</protein>
<gene>
    <name evidence="1" type="ORF">DEM27_27680</name>
</gene>
<sequence length="60" mass="6609">MWVSARSREDSRPSSPAGHDIGAVGWIYAFYLLFGDLRVGAFYRPGTTRLIVHLVKAAAT</sequence>
<evidence type="ECO:0000313" key="1">
    <source>
        <dbReference type="EMBL" id="PWE53152.1"/>
    </source>
</evidence>
<dbReference type="EMBL" id="QFBC01000018">
    <property type="protein sequence ID" value="PWE53152.1"/>
    <property type="molecule type" value="Genomic_DNA"/>
</dbReference>
<keyword evidence="2" id="KW-1185">Reference proteome</keyword>
<evidence type="ECO:0000313" key="2">
    <source>
        <dbReference type="Proteomes" id="UP000245252"/>
    </source>
</evidence>
<name>A0A2U2DIM4_9HYPH</name>
<proteinExistence type="predicted"/>
<dbReference type="AlphaFoldDB" id="A0A2U2DIM4"/>
<accession>A0A2U2DIM4</accession>